<gene>
    <name evidence="4" type="ORF">GCM10023165_47140</name>
</gene>
<dbReference type="CDD" id="cd04600">
    <property type="entry name" value="CBS_pair_HPP_assoc"/>
    <property type="match status" value="1"/>
</dbReference>
<dbReference type="InterPro" id="IPR000644">
    <property type="entry name" value="CBS_dom"/>
</dbReference>
<keyword evidence="2" id="KW-0812">Transmembrane</keyword>
<dbReference type="SMART" id="SM00116">
    <property type="entry name" value="CBS"/>
    <property type="match status" value="2"/>
</dbReference>
<feature type="transmembrane region" description="Helical" evidence="2">
    <location>
        <begin position="46"/>
        <end position="66"/>
    </location>
</feature>
<dbReference type="Pfam" id="PF00571">
    <property type="entry name" value="CBS"/>
    <property type="match status" value="2"/>
</dbReference>
<name>A0ABP8IB44_9BURK</name>
<dbReference type="SUPFAM" id="SSF54631">
    <property type="entry name" value="CBS-domain pair"/>
    <property type="match status" value="1"/>
</dbReference>
<organism evidence="4 5">
    <name type="scientific">Variovorax defluvii</name>
    <dbReference type="NCBI Taxonomy" id="913761"/>
    <lineage>
        <taxon>Bacteria</taxon>
        <taxon>Pseudomonadati</taxon>
        <taxon>Pseudomonadota</taxon>
        <taxon>Betaproteobacteria</taxon>
        <taxon>Burkholderiales</taxon>
        <taxon>Comamonadaceae</taxon>
        <taxon>Variovorax</taxon>
    </lineage>
</organism>
<dbReference type="PANTHER" id="PTHR33741:SF5">
    <property type="entry name" value="TRANSMEMBRANE PROTEIN DDB_G0269096-RELATED"/>
    <property type="match status" value="1"/>
</dbReference>
<reference evidence="5" key="1">
    <citation type="journal article" date="2019" name="Int. J. Syst. Evol. Microbiol.">
        <title>The Global Catalogue of Microorganisms (GCM) 10K type strain sequencing project: providing services to taxonomists for standard genome sequencing and annotation.</title>
        <authorList>
            <consortium name="The Broad Institute Genomics Platform"/>
            <consortium name="The Broad Institute Genome Sequencing Center for Infectious Disease"/>
            <person name="Wu L."/>
            <person name="Ma J."/>
        </authorList>
    </citation>
    <scope>NUCLEOTIDE SEQUENCE [LARGE SCALE GENOMIC DNA]</scope>
    <source>
        <strain evidence="5">JCM 17804</strain>
    </source>
</reference>
<accession>A0ABP8IB44</accession>
<sequence>MSRTAPREAAAEAGTPARTRGGREALRTFARSWLPARTNVNSRERVRAVGGAGLGLAVTALIMHLIGPGVEGHWLVAPLGASAVLVFALPASPLAQPWPVVAGNLFSALVGVACARWLPDALWVGPLATALAIALMFGLRCLHPPGGAVALLVALNHTTHFPFSLQVAGGSALLVLAGVVYNSLTGRRYPHVQLAPSTPAADARFSSADVDAVLKRYNQVLDISRDDLETLIRETELESYRRRLGTVRCADVMTREPVVAEFGTSLQEAWTLMHTRRIKALPVIDRTRRVVGIVTQADFFRHIDLQHHEGLGGRLRDFIRATRTVMSSKPEVVGQIMTRQVRVASEDRPLVELVPLFSEGGHHHIPIIDDERRLAGMITQSDFVRALYRAVGPETPEAPQGQPAASVPGR</sequence>
<evidence type="ECO:0000313" key="4">
    <source>
        <dbReference type="EMBL" id="GAA4355219.1"/>
    </source>
</evidence>
<feature type="domain" description="CBS" evidence="3">
    <location>
        <begin position="337"/>
        <end position="394"/>
    </location>
</feature>
<keyword evidence="2" id="KW-1133">Transmembrane helix</keyword>
<dbReference type="InterPro" id="IPR007065">
    <property type="entry name" value="HPP"/>
</dbReference>
<keyword evidence="1" id="KW-0129">CBS domain</keyword>
<dbReference type="Proteomes" id="UP001500975">
    <property type="component" value="Unassembled WGS sequence"/>
</dbReference>
<proteinExistence type="predicted"/>
<feature type="transmembrane region" description="Helical" evidence="2">
    <location>
        <begin position="98"/>
        <end position="118"/>
    </location>
</feature>
<feature type="transmembrane region" description="Helical" evidence="2">
    <location>
        <begin position="163"/>
        <end position="184"/>
    </location>
</feature>
<dbReference type="InterPro" id="IPR058581">
    <property type="entry name" value="TM_HPP"/>
</dbReference>
<keyword evidence="2" id="KW-0472">Membrane</keyword>
<dbReference type="PROSITE" id="PS51371">
    <property type="entry name" value="CBS"/>
    <property type="match status" value="2"/>
</dbReference>
<feature type="transmembrane region" description="Helical" evidence="2">
    <location>
        <begin position="124"/>
        <end position="142"/>
    </location>
</feature>
<protein>
    <submittedName>
        <fullName evidence="4">HPP family protein</fullName>
    </submittedName>
</protein>
<feature type="domain" description="CBS" evidence="3">
    <location>
        <begin position="253"/>
        <end position="310"/>
    </location>
</feature>
<dbReference type="Pfam" id="PF04982">
    <property type="entry name" value="TM_HPP"/>
    <property type="match status" value="1"/>
</dbReference>
<evidence type="ECO:0000256" key="1">
    <source>
        <dbReference type="PROSITE-ProRule" id="PRU00703"/>
    </source>
</evidence>
<comment type="caution">
    <text evidence="4">The sequence shown here is derived from an EMBL/GenBank/DDBJ whole genome shotgun (WGS) entry which is preliminary data.</text>
</comment>
<evidence type="ECO:0000259" key="3">
    <source>
        <dbReference type="PROSITE" id="PS51371"/>
    </source>
</evidence>
<dbReference type="EMBL" id="BAABGJ010000080">
    <property type="protein sequence ID" value="GAA4355219.1"/>
    <property type="molecule type" value="Genomic_DNA"/>
</dbReference>
<dbReference type="InterPro" id="IPR046342">
    <property type="entry name" value="CBS_dom_sf"/>
</dbReference>
<evidence type="ECO:0000313" key="5">
    <source>
        <dbReference type="Proteomes" id="UP001500975"/>
    </source>
</evidence>
<evidence type="ECO:0000256" key="2">
    <source>
        <dbReference type="SAM" id="Phobius"/>
    </source>
</evidence>
<dbReference type="Gene3D" id="3.10.580.10">
    <property type="entry name" value="CBS-domain"/>
    <property type="match status" value="1"/>
</dbReference>
<dbReference type="PANTHER" id="PTHR33741">
    <property type="entry name" value="TRANSMEMBRANE PROTEIN DDB_G0269096-RELATED"/>
    <property type="match status" value="1"/>
</dbReference>
<keyword evidence="5" id="KW-1185">Reference proteome</keyword>